<proteinExistence type="predicted"/>
<dbReference type="Gene3D" id="1.10.533.10">
    <property type="entry name" value="Death Domain, Fas"/>
    <property type="match status" value="1"/>
</dbReference>
<evidence type="ECO:0000313" key="3">
    <source>
        <dbReference type="Proteomes" id="UP000257200"/>
    </source>
</evidence>
<organism evidence="2 3">
    <name type="scientific">Acanthochromis polyacanthus</name>
    <name type="common">spiny chromis</name>
    <dbReference type="NCBI Taxonomy" id="80966"/>
    <lineage>
        <taxon>Eukaryota</taxon>
        <taxon>Metazoa</taxon>
        <taxon>Chordata</taxon>
        <taxon>Craniata</taxon>
        <taxon>Vertebrata</taxon>
        <taxon>Euteleostomi</taxon>
        <taxon>Actinopterygii</taxon>
        <taxon>Neopterygii</taxon>
        <taxon>Teleostei</taxon>
        <taxon>Neoteleostei</taxon>
        <taxon>Acanthomorphata</taxon>
        <taxon>Ovalentaria</taxon>
        <taxon>Pomacentridae</taxon>
        <taxon>Acanthochromis</taxon>
    </lineage>
</organism>
<feature type="domain" description="CARD" evidence="1">
    <location>
        <begin position="16"/>
        <end position="91"/>
    </location>
</feature>
<evidence type="ECO:0000259" key="1">
    <source>
        <dbReference type="PROSITE" id="PS50209"/>
    </source>
</evidence>
<dbReference type="CDD" id="cd01671">
    <property type="entry name" value="CARD"/>
    <property type="match status" value="1"/>
</dbReference>
<accession>A0A3Q1GLB4</accession>
<dbReference type="Ensembl" id="ENSAPOT00000027669.1">
    <property type="protein sequence ID" value="ENSAPOP00000018175.1"/>
    <property type="gene ID" value="ENSAPOG00000021488.1"/>
</dbReference>
<keyword evidence="3" id="KW-1185">Reference proteome</keyword>
<reference evidence="2" key="1">
    <citation type="submission" date="2025-08" db="UniProtKB">
        <authorList>
            <consortium name="Ensembl"/>
        </authorList>
    </citation>
    <scope>IDENTIFICATION</scope>
</reference>
<dbReference type="Proteomes" id="UP000257200">
    <property type="component" value="Unplaced"/>
</dbReference>
<name>A0A3Q1GLB4_9TELE</name>
<dbReference type="GeneTree" id="ENSGT01030000235171"/>
<protein>
    <recommendedName>
        <fullName evidence="1">CARD domain-containing protein</fullName>
    </recommendedName>
</protein>
<dbReference type="InterPro" id="IPR011029">
    <property type="entry name" value="DEATH-like_dom_sf"/>
</dbReference>
<reference evidence="2" key="2">
    <citation type="submission" date="2025-09" db="UniProtKB">
        <authorList>
            <consortium name="Ensembl"/>
        </authorList>
    </citation>
    <scope>IDENTIFICATION</scope>
</reference>
<evidence type="ECO:0000313" key="2">
    <source>
        <dbReference type="Ensembl" id="ENSAPOP00000018175.1"/>
    </source>
</evidence>
<dbReference type="InParanoid" id="A0A3Q1GLB4"/>
<dbReference type="SUPFAM" id="SSF47986">
    <property type="entry name" value="DEATH domain"/>
    <property type="match status" value="1"/>
</dbReference>
<dbReference type="PROSITE" id="PS50209">
    <property type="entry name" value="CARD"/>
    <property type="match status" value="1"/>
</dbReference>
<dbReference type="InterPro" id="IPR001315">
    <property type="entry name" value="CARD"/>
</dbReference>
<sequence length="110" mass="12678">MELCQNSQESGNMACTSQSALNYVKSARRHLVRELQNLSVILENLYQKRFLSDEEVSKIQAEGDDYDRTRKILDSVMIKGEAACYELLRIIDVTRKRTLERLAPVQKDAQ</sequence>
<dbReference type="Pfam" id="PF00619">
    <property type="entry name" value="CARD"/>
    <property type="match status" value="1"/>
</dbReference>
<dbReference type="AlphaFoldDB" id="A0A3Q1GLB4"/>
<dbReference type="STRING" id="80966.ENSAPOP00000018175"/>
<dbReference type="GO" id="GO:0042981">
    <property type="term" value="P:regulation of apoptotic process"/>
    <property type="evidence" value="ECO:0007669"/>
    <property type="project" value="InterPro"/>
</dbReference>